<feature type="compositionally biased region" description="Polar residues" evidence="11">
    <location>
        <begin position="450"/>
        <end position="461"/>
    </location>
</feature>
<dbReference type="FunFam" id="3.30.200.20:FF:000433">
    <property type="entry name" value="Predicted protein"/>
    <property type="match status" value="1"/>
</dbReference>
<dbReference type="InterPro" id="IPR011009">
    <property type="entry name" value="Kinase-like_dom_sf"/>
</dbReference>
<dbReference type="InterPro" id="IPR003591">
    <property type="entry name" value="Leu-rich_rpt_typical-subtyp"/>
</dbReference>
<dbReference type="InterPro" id="IPR000719">
    <property type="entry name" value="Prot_kinase_dom"/>
</dbReference>
<dbReference type="GO" id="GO:0005524">
    <property type="term" value="F:ATP binding"/>
    <property type="evidence" value="ECO:0007669"/>
    <property type="project" value="UniProtKB-KW"/>
</dbReference>
<dbReference type="FunFam" id="1.10.510.10:FF:000448">
    <property type="entry name" value="Putative LRR receptor-like serine/threonine-protein kinase"/>
    <property type="match status" value="1"/>
</dbReference>
<evidence type="ECO:0000256" key="10">
    <source>
        <dbReference type="ARBA" id="ARBA00023180"/>
    </source>
</evidence>
<dbReference type="Gene3D" id="3.80.10.10">
    <property type="entry name" value="Ribonuclease Inhibitor"/>
    <property type="match status" value="2"/>
</dbReference>
<dbReference type="InterPro" id="IPR001245">
    <property type="entry name" value="Ser-Thr/Tyr_kinase_cat_dom"/>
</dbReference>
<dbReference type="SUPFAM" id="SSF56112">
    <property type="entry name" value="Protein kinase-like (PK-like)"/>
    <property type="match status" value="1"/>
</dbReference>
<dbReference type="FunFam" id="3.80.10.10:FF:000095">
    <property type="entry name" value="LRR receptor-like serine/threonine-protein kinase GSO1"/>
    <property type="match status" value="1"/>
</dbReference>
<accession>A0A8T0HMR4</accession>
<keyword evidence="15" id="KW-1185">Reference proteome</keyword>
<evidence type="ECO:0000256" key="6">
    <source>
        <dbReference type="ARBA" id="ARBA00022741"/>
    </source>
</evidence>
<keyword evidence="10" id="KW-0325">Glycoprotein</keyword>
<keyword evidence="6" id="KW-0547">Nucleotide-binding</keyword>
<feature type="domain" description="Protein kinase" evidence="13">
    <location>
        <begin position="528"/>
        <end position="814"/>
    </location>
</feature>
<evidence type="ECO:0000256" key="8">
    <source>
        <dbReference type="ARBA" id="ARBA00022989"/>
    </source>
</evidence>
<feature type="region of interest" description="Disordered" evidence="11">
    <location>
        <begin position="434"/>
        <end position="461"/>
    </location>
</feature>
<dbReference type="InterPro" id="IPR050647">
    <property type="entry name" value="Plant_LRR-RLKs"/>
</dbReference>
<dbReference type="PANTHER" id="PTHR48056:SF81">
    <property type="entry name" value="RECEPTOR PROTEIN-TYROSINE KINASE CEPR1"/>
    <property type="match status" value="1"/>
</dbReference>
<dbReference type="SUPFAM" id="SSF52058">
    <property type="entry name" value="L domain-like"/>
    <property type="match status" value="1"/>
</dbReference>
<feature type="transmembrane region" description="Helical" evidence="12">
    <location>
        <begin position="467"/>
        <end position="489"/>
    </location>
</feature>
<dbReference type="FunFam" id="3.80.10.10:FF:000041">
    <property type="entry name" value="LRR receptor-like serine/threonine-protein kinase ERECTA"/>
    <property type="match status" value="1"/>
</dbReference>
<dbReference type="PROSITE" id="PS50011">
    <property type="entry name" value="PROTEIN_KINASE_DOM"/>
    <property type="match status" value="1"/>
</dbReference>
<comment type="caution">
    <text evidence="14">The sequence shown here is derived from an EMBL/GenBank/DDBJ whole genome shotgun (WGS) entry which is preliminary data.</text>
</comment>
<dbReference type="AlphaFoldDB" id="A0A8T0HMR4"/>
<evidence type="ECO:0000259" key="13">
    <source>
        <dbReference type="PROSITE" id="PS50011"/>
    </source>
</evidence>
<dbReference type="EMBL" id="CM026426">
    <property type="protein sequence ID" value="KAG0572119.1"/>
    <property type="molecule type" value="Genomic_DNA"/>
</dbReference>
<name>A0A8T0HMR4_CERPU</name>
<dbReference type="GO" id="GO:0004672">
    <property type="term" value="F:protein kinase activity"/>
    <property type="evidence" value="ECO:0007669"/>
    <property type="project" value="InterPro"/>
</dbReference>
<dbReference type="SMART" id="SM00369">
    <property type="entry name" value="LRR_TYP"/>
    <property type="match status" value="5"/>
</dbReference>
<feature type="region of interest" description="Disordered" evidence="11">
    <location>
        <begin position="852"/>
        <end position="904"/>
    </location>
</feature>
<feature type="transmembrane region" description="Helical" evidence="12">
    <location>
        <begin position="7"/>
        <end position="30"/>
    </location>
</feature>
<proteinExistence type="predicted"/>
<reference evidence="14" key="1">
    <citation type="submission" date="2020-06" db="EMBL/GenBank/DDBJ databases">
        <title>WGS assembly of Ceratodon purpureus strain R40.</title>
        <authorList>
            <person name="Carey S.B."/>
            <person name="Jenkins J."/>
            <person name="Shu S."/>
            <person name="Lovell J.T."/>
            <person name="Sreedasyam A."/>
            <person name="Maumus F."/>
            <person name="Tiley G.P."/>
            <person name="Fernandez-Pozo N."/>
            <person name="Barry K."/>
            <person name="Chen C."/>
            <person name="Wang M."/>
            <person name="Lipzen A."/>
            <person name="Daum C."/>
            <person name="Saski C.A."/>
            <person name="Payton A.C."/>
            <person name="Mcbreen J.C."/>
            <person name="Conrad R.E."/>
            <person name="Kollar L.M."/>
            <person name="Olsson S."/>
            <person name="Huttunen S."/>
            <person name="Landis J.B."/>
            <person name="Wickett N.J."/>
            <person name="Johnson M.G."/>
            <person name="Rensing S.A."/>
            <person name="Grimwood J."/>
            <person name="Schmutz J."/>
            <person name="Mcdaniel S.F."/>
        </authorList>
    </citation>
    <scope>NUCLEOTIDE SEQUENCE</scope>
    <source>
        <strain evidence="14">R40</strain>
    </source>
</reference>
<evidence type="ECO:0000256" key="1">
    <source>
        <dbReference type="ARBA" id="ARBA00004167"/>
    </source>
</evidence>
<evidence type="ECO:0000256" key="5">
    <source>
        <dbReference type="ARBA" id="ARBA00022737"/>
    </source>
</evidence>
<dbReference type="Pfam" id="PF13855">
    <property type="entry name" value="LRR_8"/>
    <property type="match status" value="1"/>
</dbReference>
<keyword evidence="7" id="KW-0067">ATP-binding</keyword>
<dbReference type="Gene3D" id="3.30.200.20">
    <property type="entry name" value="Phosphorylase Kinase, domain 1"/>
    <property type="match status" value="1"/>
</dbReference>
<dbReference type="Pfam" id="PF07714">
    <property type="entry name" value="PK_Tyr_Ser-Thr"/>
    <property type="match status" value="1"/>
</dbReference>
<evidence type="ECO:0000256" key="3">
    <source>
        <dbReference type="ARBA" id="ARBA00022692"/>
    </source>
</evidence>
<sequence>MRVRAAWGAMLTTVLHWMVMVGVVVVWGMALAVEAQSMPLAGGEAGAMQTLRDNLGIRDSAWQPEEDPCTYWRGVTCLNGHVDSILLTGLPRNSGRPSLGDAWGLTQLPFLRTFNASQFTFSGGIPGWFSNVMSLESLDLSGCALSGPLPDNFGSLSRLTTLSLAGNSLSGMLPSTFGNFTNLGFLNLSVNAFVGPIPVMSSVVLTVVDLSWNELSDGVGPLLTGLPNLQYLDLSHNMFTLPVPWELGNLKNLQYLDLSNNNIQRSLPPELGRLGNLTVAKFSYNNFSGSLPAELTGWSGCRIMELDHNEFSGDIPATMGLLQNLVVLDISDNNFKGVYSRGLLSLPMLQVLNISHNLFYGPLPQELAAQQALATLDISENFFNGTVPMGFLPSANARKNCLAQVDKQRPLKACTKYYAPMGVTFSFNATPPVDNTDYAPPPPPYSSVPLENQGTQQGSTGSKLTPLLAGVFGGMGLILFVGVMVFCLHRCQMRRSRDRAMDSGRVSAVGGRGQAFTYSQLASATSKFSLSSLISVGHSGELYRGEMSGTAVVVKKVDLRRVKRELYLSELEVFDKVSHTKLVSLLGTCLDREEEKYLVYKYCPNNDLASSLHKKGSSVHSDDVLQSLDWITRLKIAIGVADGLSYLHSECSPPIIHRDVRASSILLDDKYEVRIGSLGDARIQDSDSHPSILSRMFGFSSSSYDPADPSHGIATNAYDVYCFGKVLLELVSGKLGISGTTNNQWLEWALPLINVNDKEGLPKIIDPSLIVDEDLMEEVWAMAIIAKACLNCKPSKRPSMKHVLKALENPHKVVREENFGESLAVRSSSHSSWNDVLFGSFRHHTSVSGYFRGGNAGTGCNRDRDRDRVRDGTNNGNNSDNEDNYPASMPIARPGMLASSSSQNSREMYAMNPHMRHGSCDIAREPIVEVAHESDDDLRR</sequence>
<evidence type="ECO:0000256" key="7">
    <source>
        <dbReference type="ARBA" id="ARBA00022840"/>
    </source>
</evidence>
<organism evidence="14 15">
    <name type="scientific">Ceratodon purpureus</name>
    <name type="common">Fire moss</name>
    <name type="synonym">Dicranum purpureum</name>
    <dbReference type="NCBI Taxonomy" id="3225"/>
    <lineage>
        <taxon>Eukaryota</taxon>
        <taxon>Viridiplantae</taxon>
        <taxon>Streptophyta</taxon>
        <taxon>Embryophyta</taxon>
        <taxon>Bryophyta</taxon>
        <taxon>Bryophytina</taxon>
        <taxon>Bryopsida</taxon>
        <taxon>Dicranidae</taxon>
        <taxon>Pseudoditrichales</taxon>
        <taxon>Ditrichaceae</taxon>
        <taxon>Ceratodon</taxon>
    </lineage>
</organism>
<dbReference type="PROSITE" id="PS51450">
    <property type="entry name" value="LRR"/>
    <property type="match status" value="1"/>
</dbReference>
<evidence type="ECO:0000256" key="2">
    <source>
        <dbReference type="ARBA" id="ARBA00022614"/>
    </source>
</evidence>
<dbReference type="Gene3D" id="1.10.510.10">
    <property type="entry name" value="Transferase(Phosphotransferase) domain 1"/>
    <property type="match status" value="1"/>
</dbReference>
<gene>
    <name evidence="14" type="ORF">KC19_VG069900</name>
</gene>
<keyword evidence="2" id="KW-0433">Leucine-rich repeat</keyword>
<protein>
    <recommendedName>
        <fullName evidence="13">Protein kinase domain-containing protein</fullName>
    </recommendedName>
</protein>
<dbReference type="InterPro" id="IPR032675">
    <property type="entry name" value="LRR_dom_sf"/>
</dbReference>
<evidence type="ECO:0000313" key="15">
    <source>
        <dbReference type="Proteomes" id="UP000822688"/>
    </source>
</evidence>
<feature type="compositionally biased region" description="Basic and acidic residues" evidence="11">
    <location>
        <begin position="861"/>
        <end position="871"/>
    </location>
</feature>
<dbReference type="Pfam" id="PF00560">
    <property type="entry name" value="LRR_1"/>
    <property type="match status" value="2"/>
</dbReference>
<comment type="subcellular location">
    <subcellularLocation>
        <location evidence="1">Membrane</location>
        <topology evidence="1">Single-pass membrane protein</topology>
    </subcellularLocation>
</comment>
<keyword evidence="8 12" id="KW-1133">Transmembrane helix</keyword>
<evidence type="ECO:0000256" key="11">
    <source>
        <dbReference type="SAM" id="MobiDB-lite"/>
    </source>
</evidence>
<dbReference type="PANTHER" id="PTHR48056">
    <property type="entry name" value="LRR RECEPTOR-LIKE SERINE/THREONINE-PROTEIN KINASE-RELATED"/>
    <property type="match status" value="1"/>
</dbReference>
<keyword evidence="4" id="KW-0732">Signal</keyword>
<keyword evidence="9 12" id="KW-0472">Membrane</keyword>
<evidence type="ECO:0000313" key="14">
    <source>
        <dbReference type="EMBL" id="KAG0572119.1"/>
    </source>
</evidence>
<dbReference type="InterPro" id="IPR001611">
    <property type="entry name" value="Leu-rich_rpt"/>
</dbReference>
<keyword evidence="3 12" id="KW-0812">Transmembrane</keyword>
<keyword evidence="5" id="KW-0677">Repeat</keyword>
<dbReference type="GO" id="GO:0033612">
    <property type="term" value="F:receptor serine/threonine kinase binding"/>
    <property type="evidence" value="ECO:0007669"/>
    <property type="project" value="TreeGrafter"/>
</dbReference>
<evidence type="ECO:0000256" key="9">
    <source>
        <dbReference type="ARBA" id="ARBA00023136"/>
    </source>
</evidence>
<evidence type="ECO:0000256" key="4">
    <source>
        <dbReference type="ARBA" id="ARBA00022729"/>
    </source>
</evidence>
<dbReference type="GO" id="GO:0016020">
    <property type="term" value="C:membrane"/>
    <property type="evidence" value="ECO:0007669"/>
    <property type="project" value="UniProtKB-SubCell"/>
</dbReference>
<dbReference type="Proteomes" id="UP000822688">
    <property type="component" value="Chromosome V"/>
</dbReference>
<evidence type="ECO:0000256" key="12">
    <source>
        <dbReference type="SAM" id="Phobius"/>
    </source>
</evidence>